<dbReference type="EMBL" id="RCBY01000042">
    <property type="protein sequence ID" value="RQH46172.1"/>
    <property type="molecule type" value="Genomic_DNA"/>
</dbReference>
<keyword evidence="3" id="KW-1185">Reference proteome</keyword>
<reference evidence="2 3" key="1">
    <citation type="journal article" date="2018" name="ACS Chem. Biol.">
        <title>Ketoreductase domain dysfunction expands chemodiversity: malyngamide biosynthesis in the cyanobacterium Okeania hirsuta.</title>
        <authorList>
            <person name="Moss N.A."/>
            <person name="Leao T."/>
            <person name="Rankin M."/>
            <person name="McCullough T.M."/>
            <person name="Qu P."/>
            <person name="Korobeynikov A."/>
            <person name="Smith J.L."/>
            <person name="Gerwick L."/>
            <person name="Gerwick W.H."/>
        </authorList>
    </citation>
    <scope>NUCLEOTIDE SEQUENCE [LARGE SCALE GENOMIC DNA]</scope>
    <source>
        <strain evidence="2 3">PAB10Feb10-1</strain>
    </source>
</reference>
<name>A0A3N6P4F7_9CYAN</name>
<gene>
    <name evidence="2" type="ORF">D5R40_10095</name>
</gene>
<comment type="caution">
    <text evidence="2">The sequence shown here is derived from an EMBL/GenBank/DDBJ whole genome shotgun (WGS) entry which is preliminary data.</text>
</comment>
<keyword evidence="1" id="KW-1133">Transmembrane helix</keyword>
<keyword evidence="1" id="KW-0472">Membrane</keyword>
<dbReference type="AlphaFoldDB" id="A0A3N6P4F7"/>
<sequence>MTEYDEIPIQEAFSASSELVATQKVDRINNFLNNPEQMSLEMLQHPNWFIVFWGIIFVISPILFIGTYVLGYGERKSSIRRIQREISYPYHEDEKSDIS</sequence>
<protein>
    <submittedName>
        <fullName evidence="2">Uncharacterized protein</fullName>
    </submittedName>
</protein>
<organism evidence="2 3">
    <name type="scientific">Okeania hirsuta</name>
    <dbReference type="NCBI Taxonomy" id="1458930"/>
    <lineage>
        <taxon>Bacteria</taxon>
        <taxon>Bacillati</taxon>
        <taxon>Cyanobacteriota</taxon>
        <taxon>Cyanophyceae</taxon>
        <taxon>Oscillatoriophycideae</taxon>
        <taxon>Oscillatoriales</taxon>
        <taxon>Microcoleaceae</taxon>
        <taxon>Okeania</taxon>
    </lineage>
</organism>
<evidence type="ECO:0000313" key="2">
    <source>
        <dbReference type="EMBL" id="RQH46172.1"/>
    </source>
</evidence>
<dbReference type="RefSeq" id="WP_124145644.1">
    <property type="nucleotide sequence ID" value="NZ_CAWOKI010000106.1"/>
</dbReference>
<evidence type="ECO:0000256" key="1">
    <source>
        <dbReference type="SAM" id="Phobius"/>
    </source>
</evidence>
<evidence type="ECO:0000313" key="3">
    <source>
        <dbReference type="Proteomes" id="UP000269154"/>
    </source>
</evidence>
<feature type="transmembrane region" description="Helical" evidence="1">
    <location>
        <begin position="48"/>
        <end position="71"/>
    </location>
</feature>
<accession>A0A3N6P4F7</accession>
<keyword evidence="1" id="KW-0812">Transmembrane</keyword>
<dbReference type="Proteomes" id="UP000269154">
    <property type="component" value="Unassembled WGS sequence"/>
</dbReference>
<proteinExistence type="predicted"/>